<dbReference type="VEuPathDB" id="FungiDB:AeMF1_004955"/>
<feature type="compositionally biased region" description="Basic and acidic residues" evidence="1">
    <location>
        <begin position="279"/>
        <end position="288"/>
    </location>
</feature>
<sequence length="880" mass="98432">MPGEVQLMHHLTPPMTSNHVTIVFNDHPSTSPDRHDDSQSRSLVHRIRHSKVCRGKARTCSPPSVVPPTTTTVKTSSSLSSTKQLRPTPTTVEDGRRTDDNELTSIAAGPEKTLVHSVIVETIRARQRTSRLRVAQINELLSPADGLETPETLDVEHNITVEPVVSPCSAFAYSRTLRAMWNSKESSSPSRTSAPPSLDISHNALSTAKGDVDVSQLVAELEVIKTILVREQLLQRMTRLNDTVNAIAAELSAKQQPPKPVRRKSLGRLQLNADDNNPVEDKPLPTQRAKEDAVDIAKLELRVAAAIKELGTTVGDFRKAIVDVVHAIQRWRALFHVNQHTNRPPMHHRPFIFEGANYMEKMAHDVNGWFDGIALQVLLGTSVVPHPLLLPKDSADALQRLLGLPPLQSSTFLTDKAPAATAHSSKLTDQLVKLCNLPSPPSNMDEDLEIQTATAVIMSECQPPVDPTPSGPVYDPFDTIRQFPTVGDVFEAVLSENHEAIAHKRHALLRRQQDTVRANVCLAHMATSRSLHVSTTKLEAFLETRQSAERAFVTTETKGRGTVLVRRKPKRTRHPTHVSVVKIQAQYRQHKFRVAVLVALRAFSLQIHSAATDIQRVYRGHRAKSTVGYVQGQLFAQERFYYFKARAIQRSYRDWRHAKRVAVPAATAPVVQLVDVPKGPSQTELYREAGRRRRMERDLLAAQHRAEMAKLLAAQVAGCRAIQRCFRRCNQRKATKLLRVAKRVAKESKAATRIQCFVRGCLAKTHARRLRQKLSMDTINYSSTLIQAVYRGHCVRQRLSIIGSMEAKTSSHLPAVVLKPTVVKTQPVGPRRPRRRSVVTVPKPLQSPRDKLPSINRRQQSSRTVWEELKLKEPRIGENV</sequence>
<dbReference type="EMBL" id="VJMJ01000009">
    <property type="protein sequence ID" value="KAF0744500.1"/>
    <property type="molecule type" value="Genomic_DNA"/>
</dbReference>
<feature type="region of interest" description="Disordered" evidence="1">
    <location>
        <begin position="56"/>
        <end position="97"/>
    </location>
</feature>
<dbReference type="InterPro" id="IPR000048">
    <property type="entry name" value="IQ_motif_EF-hand-BS"/>
</dbReference>
<dbReference type="Gene3D" id="1.20.5.190">
    <property type="match status" value="1"/>
</dbReference>
<evidence type="ECO:0000313" key="2">
    <source>
        <dbReference type="EMBL" id="KAF0744500.1"/>
    </source>
</evidence>
<dbReference type="Pfam" id="PF00612">
    <property type="entry name" value="IQ"/>
    <property type="match status" value="1"/>
</dbReference>
<proteinExistence type="predicted"/>
<organism evidence="2 3">
    <name type="scientific">Aphanomyces euteiches</name>
    <dbReference type="NCBI Taxonomy" id="100861"/>
    <lineage>
        <taxon>Eukaryota</taxon>
        <taxon>Sar</taxon>
        <taxon>Stramenopiles</taxon>
        <taxon>Oomycota</taxon>
        <taxon>Saprolegniomycetes</taxon>
        <taxon>Saprolegniales</taxon>
        <taxon>Verrucalvaceae</taxon>
        <taxon>Aphanomyces</taxon>
    </lineage>
</organism>
<reference evidence="2 3" key="1">
    <citation type="submission" date="2019-07" db="EMBL/GenBank/DDBJ databases">
        <title>Genomics analysis of Aphanomyces spp. identifies a new class of oomycete effector associated with host adaptation.</title>
        <authorList>
            <person name="Gaulin E."/>
        </authorList>
    </citation>
    <scope>NUCLEOTIDE SEQUENCE [LARGE SCALE GENOMIC DNA]</scope>
    <source>
        <strain evidence="2 3">ATCC 201684</strain>
    </source>
</reference>
<dbReference type="AlphaFoldDB" id="A0A6G0XV11"/>
<comment type="caution">
    <text evidence="2">The sequence shown here is derived from an EMBL/GenBank/DDBJ whole genome shotgun (WGS) entry which is preliminary data.</text>
</comment>
<protein>
    <submittedName>
        <fullName evidence="2">Uncharacterized protein</fullName>
    </submittedName>
</protein>
<dbReference type="SMART" id="SM00015">
    <property type="entry name" value="IQ"/>
    <property type="match status" value="4"/>
</dbReference>
<evidence type="ECO:0000313" key="3">
    <source>
        <dbReference type="Proteomes" id="UP000481153"/>
    </source>
</evidence>
<dbReference type="Proteomes" id="UP000481153">
    <property type="component" value="Unassembled WGS sequence"/>
</dbReference>
<evidence type="ECO:0000256" key="1">
    <source>
        <dbReference type="SAM" id="MobiDB-lite"/>
    </source>
</evidence>
<gene>
    <name evidence="2" type="ORF">Ae201684_000976</name>
</gene>
<name>A0A6G0XV11_9STRA</name>
<feature type="compositionally biased region" description="Low complexity" evidence="1">
    <location>
        <begin position="59"/>
        <end position="82"/>
    </location>
</feature>
<accession>A0A6G0XV11</accession>
<feature type="region of interest" description="Disordered" evidence="1">
    <location>
        <begin position="825"/>
        <end position="859"/>
    </location>
</feature>
<dbReference type="PROSITE" id="PS50096">
    <property type="entry name" value="IQ"/>
    <property type="match status" value="3"/>
</dbReference>
<feature type="region of interest" description="Disordered" evidence="1">
    <location>
        <begin position="268"/>
        <end position="288"/>
    </location>
</feature>
<keyword evidence="3" id="KW-1185">Reference proteome</keyword>